<proteinExistence type="predicted"/>
<dbReference type="Proteomes" id="UP001150830">
    <property type="component" value="Unassembled WGS sequence"/>
</dbReference>
<organism evidence="1 2">
    <name type="scientific">Parathalassolituus penaei</name>
    <dbReference type="NCBI Taxonomy" id="2997323"/>
    <lineage>
        <taxon>Bacteria</taxon>
        <taxon>Pseudomonadati</taxon>
        <taxon>Pseudomonadota</taxon>
        <taxon>Gammaproteobacteria</taxon>
        <taxon>Oceanospirillales</taxon>
        <taxon>Oceanospirillaceae</taxon>
        <taxon>Parathalassolituus</taxon>
    </lineage>
</organism>
<sequence>MSRQTLEHYLYEFDSGYRISYVNFSRASDLTDAQLILTLERGHERRTFVFTQPLFNDIDRNLVSCRGLYIATLKSSPLSPNRVEVGDLEGNFAYFTARTVKNITPTA</sequence>
<name>A0A9X3EBD1_9GAMM</name>
<gene>
    <name evidence="1" type="ORF">OUO13_04755</name>
</gene>
<protein>
    <submittedName>
        <fullName evidence="1">Uncharacterized protein</fullName>
    </submittedName>
</protein>
<dbReference type="EMBL" id="JAPNOA010000016">
    <property type="protein sequence ID" value="MCY0964487.1"/>
    <property type="molecule type" value="Genomic_DNA"/>
</dbReference>
<keyword evidence="2" id="KW-1185">Reference proteome</keyword>
<evidence type="ECO:0000313" key="1">
    <source>
        <dbReference type="EMBL" id="MCY0964487.1"/>
    </source>
</evidence>
<evidence type="ECO:0000313" key="2">
    <source>
        <dbReference type="Proteomes" id="UP001150830"/>
    </source>
</evidence>
<dbReference type="AlphaFoldDB" id="A0A9X3EBD1"/>
<reference evidence="1" key="1">
    <citation type="submission" date="2022-11" db="EMBL/GenBank/DDBJ databases">
        <title>Parathalassolutuus dongxingensis gen. nov., sp. nov., a novel member of family Oceanospirillaceae isolated from a coastal shrimp pond in Guangxi, China.</title>
        <authorList>
            <person name="Chen H."/>
        </authorList>
    </citation>
    <scope>NUCLEOTIDE SEQUENCE</scope>
    <source>
        <strain evidence="1">G-43</strain>
    </source>
</reference>
<accession>A0A9X3EBD1</accession>
<comment type="caution">
    <text evidence="1">The sequence shown here is derived from an EMBL/GenBank/DDBJ whole genome shotgun (WGS) entry which is preliminary data.</text>
</comment>
<dbReference type="RefSeq" id="WP_283172703.1">
    <property type="nucleotide sequence ID" value="NZ_JAPNOA010000016.1"/>
</dbReference>